<organism evidence="1">
    <name type="scientific">Arundo donax</name>
    <name type="common">Giant reed</name>
    <name type="synonym">Donax arundinaceus</name>
    <dbReference type="NCBI Taxonomy" id="35708"/>
    <lineage>
        <taxon>Eukaryota</taxon>
        <taxon>Viridiplantae</taxon>
        <taxon>Streptophyta</taxon>
        <taxon>Embryophyta</taxon>
        <taxon>Tracheophyta</taxon>
        <taxon>Spermatophyta</taxon>
        <taxon>Magnoliopsida</taxon>
        <taxon>Liliopsida</taxon>
        <taxon>Poales</taxon>
        <taxon>Poaceae</taxon>
        <taxon>PACMAD clade</taxon>
        <taxon>Arundinoideae</taxon>
        <taxon>Arundineae</taxon>
        <taxon>Arundo</taxon>
    </lineage>
</organism>
<dbReference type="AlphaFoldDB" id="A0A0A9EF97"/>
<accession>A0A0A9EF97</accession>
<reference evidence="1" key="2">
    <citation type="journal article" date="2015" name="Data Brief">
        <title>Shoot transcriptome of the giant reed, Arundo donax.</title>
        <authorList>
            <person name="Barrero R.A."/>
            <person name="Guerrero F.D."/>
            <person name="Moolhuijzen P."/>
            <person name="Goolsby J.A."/>
            <person name="Tidwell J."/>
            <person name="Bellgard S.E."/>
            <person name="Bellgard M.I."/>
        </authorList>
    </citation>
    <scope>NUCLEOTIDE SEQUENCE</scope>
    <source>
        <tissue evidence="1">Shoot tissue taken approximately 20 cm above the soil surface</tissue>
    </source>
</reference>
<sequence length="119" mass="13969">MFLEVVLPMKRLLVYLAVNLGMPVVDHGWCYFKLQSDGSQCCINKSLVRLQERRGSSKHGRYSMGTSIKVTCFWSLYFCANKWSRFTARGFGRLDMSYVCQFSVKYLLDLMHKFRSGRW</sequence>
<proteinExistence type="predicted"/>
<name>A0A0A9EF97_ARUDO</name>
<dbReference type="EMBL" id="GBRH01199149">
    <property type="protein sequence ID" value="JAD98746.1"/>
    <property type="molecule type" value="Transcribed_RNA"/>
</dbReference>
<reference evidence="1" key="1">
    <citation type="submission" date="2014-09" db="EMBL/GenBank/DDBJ databases">
        <authorList>
            <person name="Magalhaes I.L.F."/>
            <person name="Oliveira U."/>
            <person name="Santos F.R."/>
            <person name="Vidigal T.H.D.A."/>
            <person name="Brescovit A.D."/>
            <person name="Santos A.J."/>
        </authorList>
    </citation>
    <scope>NUCLEOTIDE SEQUENCE</scope>
    <source>
        <tissue evidence="1">Shoot tissue taken approximately 20 cm above the soil surface</tissue>
    </source>
</reference>
<protein>
    <submittedName>
        <fullName evidence="1">Uncharacterized protein</fullName>
    </submittedName>
</protein>
<evidence type="ECO:0000313" key="1">
    <source>
        <dbReference type="EMBL" id="JAD98746.1"/>
    </source>
</evidence>